<evidence type="ECO:0000313" key="1">
    <source>
        <dbReference type="EMBL" id="GAD59439.1"/>
    </source>
</evidence>
<protein>
    <recommendedName>
        <fullName evidence="3">Polyketide cyclase / dehydrase and lipid transport</fullName>
    </recommendedName>
</protein>
<dbReference type="InterPro" id="IPR023393">
    <property type="entry name" value="START-like_dom_sf"/>
</dbReference>
<dbReference type="Gene3D" id="3.30.530.20">
    <property type="match status" value="1"/>
</dbReference>
<dbReference type="CDD" id="cd07822">
    <property type="entry name" value="SRPBCC_4"/>
    <property type="match status" value="1"/>
</dbReference>
<name>A0A8E0TRK7_9CAUL</name>
<organism evidence="1 2">
    <name type="scientific">Brevundimonas abyssalis TAR-001</name>
    <dbReference type="NCBI Taxonomy" id="1391729"/>
    <lineage>
        <taxon>Bacteria</taxon>
        <taxon>Pseudomonadati</taxon>
        <taxon>Pseudomonadota</taxon>
        <taxon>Alphaproteobacteria</taxon>
        <taxon>Caulobacterales</taxon>
        <taxon>Caulobacteraceae</taxon>
        <taxon>Brevundimonas</taxon>
    </lineage>
</organism>
<dbReference type="SUPFAM" id="SSF55961">
    <property type="entry name" value="Bet v1-like"/>
    <property type="match status" value="1"/>
</dbReference>
<dbReference type="Pfam" id="PF10604">
    <property type="entry name" value="Polyketide_cyc2"/>
    <property type="match status" value="1"/>
</dbReference>
<sequence length="145" mass="16527">MDFRVENKIGVPATSDALWEVLSDLGRWPHWNPVFVEAEGALGFGAPLSLVERIEGLGERRVQARLGDWVPYSKLVWAEKRGWQFTSTRYVLIDEIARGSCIVTNGEIYGGMRGESWFMKHRRSLRLACETMNEALRDQALARES</sequence>
<accession>A0A8E0TRK7</accession>
<dbReference type="AlphaFoldDB" id="A0A8E0TRK7"/>
<keyword evidence="2" id="KW-1185">Reference proteome</keyword>
<dbReference type="EMBL" id="BATC01000027">
    <property type="protein sequence ID" value="GAD59439.1"/>
    <property type="molecule type" value="Genomic_DNA"/>
</dbReference>
<comment type="caution">
    <text evidence="1">The sequence shown here is derived from an EMBL/GenBank/DDBJ whole genome shotgun (WGS) entry which is preliminary data.</text>
</comment>
<dbReference type="RefSeq" id="WP_021697534.1">
    <property type="nucleotide sequence ID" value="NZ_BATC01000027.1"/>
</dbReference>
<evidence type="ECO:0000313" key="2">
    <source>
        <dbReference type="Proteomes" id="UP000016569"/>
    </source>
</evidence>
<dbReference type="Proteomes" id="UP000016569">
    <property type="component" value="Unassembled WGS sequence"/>
</dbReference>
<gene>
    <name evidence="1" type="ORF">MBEBAB_1689</name>
</gene>
<evidence type="ECO:0008006" key="3">
    <source>
        <dbReference type="Google" id="ProtNLM"/>
    </source>
</evidence>
<proteinExistence type="predicted"/>
<dbReference type="OrthoDB" id="7566055at2"/>
<reference evidence="2" key="1">
    <citation type="journal article" date="2013" name="Genome Announc.">
        <title>Draft Genome Sequence of the Dimorphic Prosthecate Bacterium Brevundimonas abyssalis TAR-001T.</title>
        <authorList>
            <person name="Tsubouchi T."/>
            <person name="Nishi S."/>
            <person name="Usui K."/>
            <person name="Shimane Y."/>
            <person name="Takaki Y."/>
            <person name="Maruyama T."/>
            <person name="Hatada Y."/>
        </authorList>
    </citation>
    <scope>NUCLEOTIDE SEQUENCE [LARGE SCALE GENOMIC DNA]</scope>
    <source>
        <strain evidence="2">TAR-001</strain>
    </source>
</reference>
<dbReference type="InterPro" id="IPR019587">
    <property type="entry name" value="Polyketide_cyclase/dehydratase"/>
</dbReference>